<proteinExistence type="predicted"/>
<sequence>MPINIDSLSEADLIDLNRRVVERLRLLQQMRAHTQMLAFRVGDRVSFQADGHGPIEGMLTRYNRRTVTVITDDGHQWNVSPSLLSKAVPATGTGVRPQGRSNVIPLK</sequence>
<comment type="caution">
    <text evidence="1">The sequence shown here is derived from an EMBL/GenBank/DDBJ whole genome shotgun (WGS) entry which is preliminary data.</text>
</comment>
<reference evidence="1" key="1">
    <citation type="submission" date="2022-04" db="EMBL/GenBank/DDBJ databases">
        <title>Roseomonas acroporae sp. nov., isolated from coral Acropora digitifera.</title>
        <authorList>
            <person name="Sun H."/>
        </authorList>
    </citation>
    <scope>NUCLEOTIDE SEQUENCE</scope>
    <source>
        <strain evidence="1">NAR14</strain>
    </source>
</reference>
<evidence type="ECO:0000313" key="2">
    <source>
        <dbReference type="Proteomes" id="UP001139516"/>
    </source>
</evidence>
<protein>
    <submittedName>
        <fullName evidence="1">Uncharacterized protein</fullName>
    </submittedName>
</protein>
<name>A0A9X1YK76_9PROT</name>
<dbReference type="AlphaFoldDB" id="A0A9X1YK76"/>
<organism evidence="1 2">
    <name type="scientific">Roseomonas acroporae</name>
    <dbReference type="NCBI Taxonomy" id="2937791"/>
    <lineage>
        <taxon>Bacteria</taxon>
        <taxon>Pseudomonadati</taxon>
        <taxon>Pseudomonadota</taxon>
        <taxon>Alphaproteobacteria</taxon>
        <taxon>Acetobacterales</taxon>
        <taxon>Roseomonadaceae</taxon>
        <taxon>Roseomonas</taxon>
    </lineage>
</organism>
<dbReference type="Proteomes" id="UP001139516">
    <property type="component" value="Unassembled WGS sequence"/>
</dbReference>
<evidence type="ECO:0000313" key="1">
    <source>
        <dbReference type="EMBL" id="MCK8787576.1"/>
    </source>
</evidence>
<keyword evidence="2" id="KW-1185">Reference proteome</keyword>
<dbReference type="EMBL" id="JALPRX010000132">
    <property type="protein sequence ID" value="MCK8787576.1"/>
    <property type="molecule type" value="Genomic_DNA"/>
</dbReference>
<gene>
    <name evidence="1" type="ORF">M0638_24730</name>
</gene>
<dbReference type="RefSeq" id="WP_248669624.1">
    <property type="nucleotide sequence ID" value="NZ_JALPRX010000132.1"/>
</dbReference>
<accession>A0A9X1YK76</accession>